<dbReference type="RefSeq" id="WP_345045068.1">
    <property type="nucleotide sequence ID" value="NZ_BAABED010000001.1"/>
</dbReference>
<dbReference type="EMBL" id="JBHMBH010000072">
    <property type="protein sequence ID" value="MFB9716981.1"/>
    <property type="molecule type" value="Genomic_DNA"/>
</dbReference>
<proteinExistence type="predicted"/>
<dbReference type="InterPro" id="IPR012902">
    <property type="entry name" value="N_methyl_site"/>
</dbReference>
<keyword evidence="1" id="KW-0472">Membrane</keyword>
<dbReference type="PROSITE" id="PS00409">
    <property type="entry name" value="PROKAR_NTER_METHYL"/>
    <property type="match status" value="1"/>
</dbReference>
<accession>A0ABV5UXN9</accession>
<name>A0ABV5UXN9_9MICC</name>
<dbReference type="SUPFAM" id="SSF54523">
    <property type="entry name" value="Pili subunits"/>
    <property type="match status" value="1"/>
</dbReference>
<keyword evidence="1" id="KW-0812">Transmembrane</keyword>
<gene>
    <name evidence="2" type="ORF">ACFFPI_23065</name>
</gene>
<evidence type="ECO:0000313" key="2">
    <source>
        <dbReference type="EMBL" id="MFB9716981.1"/>
    </source>
</evidence>
<keyword evidence="3" id="KW-1185">Reference proteome</keyword>
<dbReference type="InterPro" id="IPR045584">
    <property type="entry name" value="Pilin-like"/>
</dbReference>
<evidence type="ECO:0000256" key="1">
    <source>
        <dbReference type="SAM" id="Phobius"/>
    </source>
</evidence>
<comment type="caution">
    <text evidence="2">The sequence shown here is derived from an EMBL/GenBank/DDBJ whole genome shotgun (WGS) entry which is preliminary data.</text>
</comment>
<dbReference type="Proteomes" id="UP001589536">
    <property type="component" value="Unassembled WGS sequence"/>
</dbReference>
<dbReference type="Gene3D" id="3.30.700.10">
    <property type="entry name" value="Glycoprotein, Type 4 Pilin"/>
    <property type="match status" value="1"/>
</dbReference>
<reference evidence="2 3" key="1">
    <citation type="submission" date="2024-09" db="EMBL/GenBank/DDBJ databases">
        <authorList>
            <person name="Sun Q."/>
            <person name="Mori K."/>
        </authorList>
    </citation>
    <scope>NUCLEOTIDE SEQUENCE [LARGE SCALE GENOMIC DNA]</scope>
    <source>
        <strain evidence="2 3">JCM 13519</strain>
    </source>
</reference>
<evidence type="ECO:0000313" key="3">
    <source>
        <dbReference type="Proteomes" id="UP001589536"/>
    </source>
</evidence>
<dbReference type="Pfam" id="PF07963">
    <property type="entry name" value="N_methyl"/>
    <property type="match status" value="1"/>
</dbReference>
<sequence>MSNIALLLDPQEARARMKRREDAAPVRRKRRDAGFSLIEIMAGMAIIAILALAILPQFSKYFERAAVQNLSSEVSNAALTVDSDFSLTGKAKYVQTNVTASVASVNHSPDSTLTGTVDGTGFGYTITGTNNAITHYCLKYTSQGAAAGLQVTPMPGTGTCP</sequence>
<dbReference type="NCBIfam" id="TIGR02532">
    <property type="entry name" value="IV_pilin_GFxxxE"/>
    <property type="match status" value="1"/>
</dbReference>
<feature type="transmembrane region" description="Helical" evidence="1">
    <location>
        <begin position="35"/>
        <end position="55"/>
    </location>
</feature>
<protein>
    <submittedName>
        <fullName evidence="2">Prepilin-type N-terminal cleavage/methylation domain-containing protein</fullName>
    </submittedName>
</protein>
<organism evidence="2 3">
    <name type="scientific">Arthrobacter methylotrophus</name>
    <dbReference type="NCBI Taxonomy" id="121291"/>
    <lineage>
        <taxon>Bacteria</taxon>
        <taxon>Bacillati</taxon>
        <taxon>Actinomycetota</taxon>
        <taxon>Actinomycetes</taxon>
        <taxon>Micrococcales</taxon>
        <taxon>Micrococcaceae</taxon>
        <taxon>Arthrobacter</taxon>
    </lineage>
</organism>
<keyword evidence="1" id="KW-1133">Transmembrane helix</keyword>